<dbReference type="GO" id="GO:0008800">
    <property type="term" value="F:beta-lactamase activity"/>
    <property type="evidence" value="ECO:0007669"/>
    <property type="project" value="InterPro"/>
</dbReference>
<gene>
    <name evidence="4" type="ORF">BSCA_0152</name>
</gene>
<dbReference type="InterPro" id="IPR045155">
    <property type="entry name" value="Beta-lactam_cat"/>
</dbReference>
<feature type="compositionally biased region" description="Basic residues" evidence="1">
    <location>
        <begin position="1"/>
        <end position="16"/>
    </location>
</feature>
<dbReference type="GO" id="GO:0030655">
    <property type="term" value="P:beta-lactam antibiotic catabolic process"/>
    <property type="evidence" value="ECO:0007669"/>
    <property type="project" value="InterPro"/>
</dbReference>
<dbReference type="AlphaFoldDB" id="A0A087DDR2"/>
<evidence type="ECO:0000256" key="2">
    <source>
        <dbReference type="SAM" id="Phobius"/>
    </source>
</evidence>
<dbReference type="SUPFAM" id="SSF56601">
    <property type="entry name" value="beta-lactamase/transpeptidase-like"/>
    <property type="match status" value="1"/>
</dbReference>
<dbReference type="EMBL" id="JGZO01000012">
    <property type="protein sequence ID" value="KFI93662.1"/>
    <property type="molecule type" value="Genomic_DNA"/>
</dbReference>
<protein>
    <submittedName>
        <fullName evidence="4">Autolysin</fullName>
    </submittedName>
</protein>
<dbReference type="eggNOG" id="COG5263">
    <property type="taxonomic scope" value="Bacteria"/>
</dbReference>
<dbReference type="Gene3D" id="3.40.710.10">
    <property type="entry name" value="DD-peptidase/beta-lactamase superfamily"/>
    <property type="match status" value="1"/>
</dbReference>
<feature type="region of interest" description="Disordered" evidence="1">
    <location>
        <begin position="1"/>
        <end position="25"/>
    </location>
</feature>
<name>A0A087DDR2_9BIFI</name>
<comment type="caution">
    <text evidence="4">The sequence shown here is derived from an EMBL/GenBank/DDBJ whole genome shotgun (WGS) entry which is preliminary data.</text>
</comment>
<evidence type="ECO:0000313" key="5">
    <source>
        <dbReference type="Proteomes" id="UP000029033"/>
    </source>
</evidence>
<reference evidence="4 5" key="1">
    <citation type="submission" date="2014-03" db="EMBL/GenBank/DDBJ databases">
        <title>Genomics of Bifidobacteria.</title>
        <authorList>
            <person name="Ventura M."/>
            <person name="Milani C."/>
            <person name="Lugli G.A."/>
        </authorList>
    </citation>
    <scope>NUCLEOTIDE SEQUENCE [LARGE SCALE GENOMIC DNA]</scope>
    <source>
        <strain evidence="4 5">LMG 21589</strain>
    </source>
</reference>
<feature type="compositionally biased region" description="Low complexity" evidence="1">
    <location>
        <begin position="67"/>
        <end position="84"/>
    </location>
</feature>
<evidence type="ECO:0000256" key="1">
    <source>
        <dbReference type="SAM" id="MobiDB-lite"/>
    </source>
</evidence>
<organism evidence="4 5">
    <name type="scientific">Bifidobacterium scardovii</name>
    <dbReference type="NCBI Taxonomy" id="158787"/>
    <lineage>
        <taxon>Bacteria</taxon>
        <taxon>Bacillati</taxon>
        <taxon>Actinomycetota</taxon>
        <taxon>Actinomycetes</taxon>
        <taxon>Bifidobacteriales</taxon>
        <taxon>Bifidobacteriaceae</taxon>
        <taxon>Bifidobacterium</taxon>
    </lineage>
</organism>
<feature type="transmembrane region" description="Helical" evidence="2">
    <location>
        <begin position="37"/>
        <end position="55"/>
    </location>
</feature>
<evidence type="ECO:0000259" key="3">
    <source>
        <dbReference type="Pfam" id="PF13354"/>
    </source>
</evidence>
<keyword evidence="2" id="KW-0472">Membrane</keyword>
<keyword evidence="5" id="KW-1185">Reference proteome</keyword>
<dbReference type="OrthoDB" id="3239259at2"/>
<feature type="domain" description="Beta-lactamase class A catalytic" evidence="3">
    <location>
        <begin position="143"/>
        <end position="353"/>
    </location>
</feature>
<dbReference type="Proteomes" id="UP000029033">
    <property type="component" value="Unassembled WGS sequence"/>
</dbReference>
<sequence length="379" mass="39198">MSIRNRKAPHQTRHVSGHAASHYSAPVSARTYRRRRLMVGTAAALVVACVAGSVISDISASRSLDDVASSSSSAPADKSAANKDAGSEAAKTLTPTETALNGIAGLDGTAQISESGFALDSNAQMQLEQELSVFSSYGYSASFVMVDMTTGKALSSYSGTARYSASAIKGPYVLSLAATGALDLDVVSQGATESDAYIQQLIDQAITVSDNDAYVTLYDTYGAAPFAQWAAQAGTDADVTEAKYLYLSAGDMARMWAQGYDFLFDANADGASVSSDASSSSSAASSSASDSARQWLAGEFGDTLNSSIHMALGDEYAVYSKAGWINGEGDYYALNDAGIVSSASGDYVLAVMTDACGEYGLLTDLIALLDSIHSASMSA</sequence>
<evidence type="ECO:0000313" key="4">
    <source>
        <dbReference type="EMBL" id="KFI93662.1"/>
    </source>
</evidence>
<accession>A0A087DDR2</accession>
<dbReference type="Pfam" id="PF13354">
    <property type="entry name" value="Beta-lactamase2"/>
    <property type="match status" value="1"/>
</dbReference>
<dbReference type="STRING" id="158787.BSCA_0152"/>
<keyword evidence="2" id="KW-0812">Transmembrane</keyword>
<feature type="region of interest" description="Disordered" evidence="1">
    <location>
        <begin position="67"/>
        <end position="92"/>
    </location>
</feature>
<proteinExistence type="predicted"/>
<keyword evidence="2" id="KW-1133">Transmembrane helix</keyword>
<dbReference type="InterPro" id="IPR012338">
    <property type="entry name" value="Beta-lactam/transpept-like"/>
</dbReference>